<protein>
    <submittedName>
        <fullName evidence="3">Oligopeptide ABC transporter substrate-binding protein</fullName>
    </submittedName>
</protein>
<feature type="region of interest" description="Disordered" evidence="1">
    <location>
        <begin position="28"/>
        <end position="52"/>
    </location>
</feature>
<dbReference type="SUPFAM" id="SSF53850">
    <property type="entry name" value="Periplasmic binding protein-like II"/>
    <property type="match status" value="1"/>
</dbReference>
<dbReference type="PANTHER" id="PTHR30290">
    <property type="entry name" value="PERIPLASMIC BINDING COMPONENT OF ABC TRANSPORTER"/>
    <property type="match status" value="1"/>
</dbReference>
<evidence type="ECO:0000313" key="4">
    <source>
        <dbReference type="Proteomes" id="UP001524478"/>
    </source>
</evidence>
<dbReference type="InterPro" id="IPR030678">
    <property type="entry name" value="Peptide/Ni-bd"/>
</dbReference>
<comment type="caution">
    <text evidence="3">The sequence shown here is derived from an EMBL/GenBank/DDBJ whole genome shotgun (WGS) entry which is preliminary data.</text>
</comment>
<dbReference type="CDD" id="cd08510">
    <property type="entry name" value="PBP2_Lactococcal_OppA_like"/>
    <property type="match status" value="1"/>
</dbReference>
<dbReference type="Gene3D" id="3.40.190.10">
    <property type="entry name" value="Periplasmic binding protein-like II"/>
    <property type="match status" value="1"/>
</dbReference>
<feature type="domain" description="Solute-binding protein family 5" evidence="2">
    <location>
        <begin position="136"/>
        <end position="520"/>
    </location>
</feature>
<dbReference type="PIRSF" id="PIRSF002741">
    <property type="entry name" value="MppA"/>
    <property type="match status" value="1"/>
</dbReference>
<sequence length="620" mass="69691">MKRSWKVIIPLLLVLVLVLTSCGKKVEQEPPISKEEEVSQQPEDKVDQKQDEPAVGVGEIVLPHPMTVKKDGATVGGTLNVAIVTDTPFEGIFNEFLSSNAVDSQLAEPLQSGFMRSGPNKEIANGGWCDVDFDREAKTATYRIHKDLTWSDGVPVTSDDLIFVYNSIGHKDYPGVRFDSDYHNVVGMLDYNQGKADTISGLKRIDDKTLEVSFYEFTPAILWGAGLTYQAEPAHYLKDIPIDQMESHDKVRKNPLSYGPFMVSNIVPGESVEYVPNPHWFGEKPKVDKIVAKRTSSDTIVEALKAGTFDIVNRINVNSYPEYKDLSNITLTSAVSRSLGYLGFKQGKWDVETKQVVPDPNAKLADVKLRQAIAYAMNNEEVAELFYNDLRIPANALITPYHASFWNDKQEGYPYNPEKAMQILDEAGYKDVDGDGLREDPKGNKLQINYLSMSGGDIAEPLAQFYIQNFRDVGLDVVLQNGRLIEMNAFYDMVEEDNEDIDLFAGAWLVGSNPEPSGLWGRHSLFNYVRFAADENDKLINAINSNDAFGPDGMDNEYMVKAYHDWQKYAMEQVIVAPTHYRIELTALNNRVNYWDADPMNYDWGWEKVGLLADTPEKAK</sequence>
<dbReference type="Gene3D" id="3.90.76.10">
    <property type="entry name" value="Dipeptide-binding Protein, Domain 1"/>
    <property type="match status" value="1"/>
</dbReference>
<dbReference type="PANTHER" id="PTHR30290:SF16">
    <property type="entry name" value="OLIGOPEPTIDE ABC TRANSPORTER, PERIPLASMIC OLIGOPEPTIDE-BINDING PROTEIN"/>
    <property type="match status" value="1"/>
</dbReference>
<proteinExistence type="predicted"/>
<dbReference type="EMBL" id="JANGAC010000010">
    <property type="protein sequence ID" value="MCQ4924142.1"/>
    <property type="molecule type" value="Genomic_DNA"/>
</dbReference>
<dbReference type="PROSITE" id="PS51257">
    <property type="entry name" value="PROKAR_LIPOPROTEIN"/>
    <property type="match status" value="1"/>
</dbReference>
<keyword evidence="4" id="KW-1185">Reference proteome</keyword>
<evidence type="ECO:0000256" key="1">
    <source>
        <dbReference type="SAM" id="MobiDB-lite"/>
    </source>
</evidence>
<evidence type="ECO:0000313" key="3">
    <source>
        <dbReference type="EMBL" id="MCQ4924142.1"/>
    </source>
</evidence>
<dbReference type="InterPro" id="IPR000914">
    <property type="entry name" value="SBP_5_dom"/>
</dbReference>
<dbReference type="Proteomes" id="UP001524478">
    <property type="component" value="Unassembled WGS sequence"/>
</dbReference>
<dbReference type="RefSeq" id="WP_256311960.1">
    <property type="nucleotide sequence ID" value="NZ_JANGAC010000010.1"/>
</dbReference>
<dbReference type="Pfam" id="PF00496">
    <property type="entry name" value="SBP_bac_5"/>
    <property type="match status" value="1"/>
</dbReference>
<name>A0ABT1SCP2_9FIRM</name>
<evidence type="ECO:0000259" key="2">
    <source>
        <dbReference type="Pfam" id="PF00496"/>
    </source>
</evidence>
<dbReference type="InterPro" id="IPR039424">
    <property type="entry name" value="SBP_5"/>
</dbReference>
<reference evidence="3 4" key="1">
    <citation type="submission" date="2022-06" db="EMBL/GenBank/DDBJ databases">
        <title>Isolation of gut microbiota from human fecal samples.</title>
        <authorList>
            <person name="Pamer E.G."/>
            <person name="Barat B."/>
            <person name="Waligurski E."/>
            <person name="Medina S."/>
            <person name="Paddock L."/>
            <person name="Mostad J."/>
        </authorList>
    </citation>
    <scope>NUCLEOTIDE SEQUENCE [LARGE SCALE GENOMIC DNA]</scope>
    <source>
        <strain evidence="3 4">DFI.7.95</strain>
    </source>
</reference>
<organism evidence="3 4">
    <name type="scientific">Tissierella carlieri</name>
    <dbReference type="NCBI Taxonomy" id="689904"/>
    <lineage>
        <taxon>Bacteria</taxon>
        <taxon>Bacillati</taxon>
        <taxon>Bacillota</taxon>
        <taxon>Tissierellia</taxon>
        <taxon>Tissierellales</taxon>
        <taxon>Tissierellaceae</taxon>
        <taxon>Tissierella</taxon>
    </lineage>
</organism>
<dbReference type="Gene3D" id="3.10.105.10">
    <property type="entry name" value="Dipeptide-binding Protein, Domain 3"/>
    <property type="match status" value="1"/>
</dbReference>
<accession>A0ABT1SCP2</accession>
<gene>
    <name evidence="3" type="ORF">NE686_13655</name>
</gene>